<reference evidence="2" key="1">
    <citation type="submission" date="2021-11" db="EMBL/GenBank/DDBJ databases">
        <title>Genome sequence.</title>
        <authorList>
            <person name="Sun Q."/>
        </authorList>
    </citation>
    <scope>NUCLEOTIDE SEQUENCE</scope>
    <source>
        <strain evidence="2">JC740</strain>
    </source>
</reference>
<dbReference type="Proteomes" id="UP001430306">
    <property type="component" value="Unassembled WGS sequence"/>
</dbReference>
<feature type="compositionally biased region" description="Low complexity" evidence="1">
    <location>
        <begin position="53"/>
        <end position="64"/>
    </location>
</feature>
<protein>
    <submittedName>
        <fullName evidence="2">Uncharacterized protein</fullName>
    </submittedName>
</protein>
<evidence type="ECO:0000313" key="2">
    <source>
        <dbReference type="EMBL" id="MCC9641900.1"/>
    </source>
</evidence>
<gene>
    <name evidence="2" type="ORF">LOC71_06405</name>
</gene>
<keyword evidence="3" id="KW-1185">Reference proteome</keyword>
<dbReference type="RefSeq" id="WP_230272381.1">
    <property type="nucleotide sequence ID" value="NZ_JAJKFW010000012.1"/>
</dbReference>
<comment type="caution">
    <text evidence="2">The sequence shown here is derived from an EMBL/GenBank/DDBJ whole genome shotgun (WGS) entry which is preliminary data.</text>
</comment>
<dbReference type="EMBL" id="JAJKFW010000012">
    <property type="protein sequence ID" value="MCC9641900.1"/>
    <property type="molecule type" value="Genomic_DNA"/>
</dbReference>
<feature type="region of interest" description="Disordered" evidence="1">
    <location>
        <begin position="45"/>
        <end position="66"/>
    </location>
</feature>
<sequence length="545" mass="60240">MFFVLAGSGNGLRADGDLTLHVVDEASGDPTIARMELTRQLPVTTRRTARPKSVSARPRRAVSSGPGFVIDESAQMSLEDGAYQFKVTRGPESRVLRGNFLVERNSADEHQLALPRMIDMRQHGWTSGDCLVPRSSESLPMRMTAEDLHVARVIGITDEFGRGKEKPIPGRRASEFFAEDGQFQTPDGWPTSPIWTDAESRCVGGLVFYGQHTELNEVIGSEVGSTDELASLRALAKLPTDTSIRVAIENPFGWLLPIWLASERIDGMFVLGDWLQLDQPIHRIKDGRVVASLDRKDATQLGREVEQIHWQLMEAGFRLAPLAGSGDDPGNSPVGYNRLYVAGRSSASSFDSVEAAVPVTSDEQWWQAAWSGCSIATNGPLMRTNLNGFLPGREFTFSTSDPLADPEANVIAELTAEVMLTVRDPVEYLEVIHNGRLHYGAKLDEFAKAGGRIPPLKIKGSGWATVRVVTLYEDHFRAVLSSPWYFQVDGSPRITDRSVAFFQEWLGDTEQRLRQLPPEQLKAVAPFVRVARKFWADRSELAAAP</sequence>
<accession>A0ABS8NEC2</accession>
<evidence type="ECO:0000313" key="3">
    <source>
        <dbReference type="Proteomes" id="UP001430306"/>
    </source>
</evidence>
<name>A0ABS8NEC2_9BACT</name>
<evidence type="ECO:0000256" key="1">
    <source>
        <dbReference type="SAM" id="MobiDB-lite"/>
    </source>
</evidence>
<organism evidence="2 3">
    <name type="scientific">Rhodopirellula halodulae</name>
    <dbReference type="NCBI Taxonomy" id="2894198"/>
    <lineage>
        <taxon>Bacteria</taxon>
        <taxon>Pseudomonadati</taxon>
        <taxon>Planctomycetota</taxon>
        <taxon>Planctomycetia</taxon>
        <taxon>Pirellulales</taxon>
        <taxon>Pirellulaceae</taxon>
        <taxon>Rhodopirellula</taxon>
    </lineage>
</organism>
<proteinExistence type="predicted"/>